<dbReference type="EMBL" id="KZ345168">
    <property type="protein sequence ID" value="PIO75193.1"/>
    <property type="molecule type" value="Genomic_DNA"/>
</dbReference>
<feature type="region of interest" description="Disordered" evidence="1">
    <location>
        <begin position="178"/>
        <end position="210"/>
    </location>
</feature>
<organism evidence="2 3">
    <name type="scientific">Teladorsagia circumcincta</name>
    <name type="common">Brown stomach worm</name>
    <name type="synonym">Ostertagia circumcincta</name>
    <dbReference type="NCBI Taxonomy" id="45464"/>
    <lineage>
        <taxon>Eukaryota</taxon>
        <taxon>Metazoa</taxon>
        <taxon>Ecdysozoa</taxon>
        <taxon>Nematoda</taxon>
        <taxon>Chromadorea</taxon>
        <taxon>Rhabditida</taxon>
        <taxon>Rhabditina</taxon>
        <taxon>Rhabditomorpha</taxon>
        <taxon>Strongyloidea</taxon>
        <taxon>Trichostrongylidae</taxon>
        <taxon>Teladorsagia</taxon>
    </lineage>
</organism>
<name>A0A2G9UYB9_TELCI</name>
<dbReference type="AlphaFoldDB" id="A0A2G9UYB9"/>
<gene>
    <name evidence="2" type="ORF">TELCIR_02768</name>
</gene>
<feature type="compositionally biased region" description="Basic and acidic residues" evidence="1">
    <location>
        <begin position="14"/>
        <end position="35"/>
    </location>
</feature>
<reference evidence="2 3" key="1">
    <citation type="submission" date="2015-09" db="EMBL/GenBank/DDBJ databases">
        <title>Draft genome of the parasitic nematode Teladorsagia circumcincta isolate WARC Sus (inbred).</title>
        <authorList>
            <person name="Mitreva M."/>
        </authorList>
    </citation>
    <scope>NUCLEOTIDE SEQUENCE [LARGE SCALE GENOMIC DNA]</scope>
    <source>
        <strain evidence="2 3">S</strain>
    </source>
</reference>
<feature type="region of interest" description="Disordered" evidence="1">
    <location>
        <begin position="1"/>
        <end position="55"/>
    </location>
</feature>
<evidence type="ECO:0000256" key="1">
    <source>
        <dbReference type="SAM" id="MobiDB-lite"/>
    </source>
</evidence>
<evidence type="ECO:0000313" key="3">
    <source>
        <dbReference type="Proteomes" id="UP000230423"/>
    </source>
</evidence>
<evidence type="ECO:0000313" key="2">
    <source>
        <dbReference type="EMBL" id="PIO75193.1"/>
    </source>
</evidence>
<dbReference type="Proteomes" id="UP000230423">
    <property type="component" value="Unassembled WGS sequence"/>
</dbReference>
<feature type="compositionally biased region" description="Polar residues" evidence="1">
    <location>
        <begin position="190"/>
        <end position="210"/>
    </location>
</feature>
<accession>A0A2G9UYB9</accession>
<keyword evidence="3" id="KW-1185">Reference proteome</keyword>
<feature type="region of interest" description="Disordered" evidence="1">
    <location>
        <begin position="243"/>
        <end position="266"/>
    </location>
</feature>
<dbReference type="OrthoDB" id="5859934at2759"/>
<sequence length="417" mass="44356">MSEERRRAQAAKFAAKEKEANTVAKEEEASVEEHLATNGQHSAGEPESELETAVVNVEVTPALPSDPTAADTTTAAVAVQPTEVPETVQPIEASEVENQEAAYDPNAYPGYIWNYETQQWDVDPNYDPSQHPASEYAYQYDSYGATTQGDGYGYPEGAYDQAYGQTYAYDQPDSYTSSTYPVGADASPYDQGSSGYPGYDQTTYAYDQPGSQAGYDTTAAAYDQQYTDAQGNGYVDTSYYGYNQNPVDYSEPPIGDPSATDYDTSATTTDISAGYGYEQPGYSDAAMAGTGATTYDYSSASYGSSSAAPDVAVYAYDQGDTYGGTSATAAVGQATDYSSYSHDYPTDYSNYKYPSEPAAQGGAPSSDPFAWDAVAHEPQAGGSTSQITEQHSPSRPPPPSRPAPPKHPRTGAGDEQG</sequence>
<feature type="compositionally biased region" description="Pro residues" evidence="1">
    <location>
        <begin position="394"/>
        <end position="403"/>
    </location>
</feature>
<proteinExistence type="predicted"/>
<feature type="compositionally biased region" description="Polar residues" evidence="1">
    <location>
        <begin position="381"/>
        <end position="391"/>
    </location>
</feature>
<protein>
    <submittedName>
        <fullName evidence="2">Uncharacterized protein</fullName>
    </submittedName>
</protein>
<feature type="region of interest" description="Disordered" evidence="1">
    <location>
        <begin position="337"/>
        <end position="417"/>
    </location>
</feature>